<dbReference type="OrthoDB" id="9806170at2"/>
<dbReference type="KEGG" id="mri:Mal4_37710"/>
<dbReference type="GO" id="GO:0006189">
    <property type="term" value="P:'de novo' IMP biosynthetic process"/>
    <property type="evidence" value="ECO:0007669"/>
    <property type="project" value="UniProtKB-UniRule"/>
</dbReference>
<dbReference type="PANTHER" id="PTHR43369:SF2">
    <property type="entry name" value="PHOSPHORIBOSYLGLYCINAMIDE FORMYLTRANSFERASE"/>
    <property type="match status" value="1"/>
</dbReference>
<feature type="binding site" evidence="4">
    <location>
        <position position="112"/>
    </location>
    <ligand>
        <name>(6R)-10-formyltetrahydrofolate</name>
        <dbReference type="ChEBI" id="CHEBI:195366"/>
    </ligand>
</feature>
<dbReference type="GO" id="GO:0005829">
    <property type="term" value="C:cytosol"/>
    <property type="evidence" value="ECO:0007669"/>
    <property type="project" value="TreeGrafter"/>
</dbReference>
<dbReference type="CDD" id="cd08645">
    <property type="entry name" value="FMT_core_GART"/>
    <property type="match status" value="1"/>
</dbReference>
<evidence type="ECO:0000256" key="2">
    <source>
        <dbReference type="ARBA" id="ARBA00022679"/>
    </source>
</evidence>
<feature type="binding site" evidence="4">
    <location>
        <position position="74"/>
    </location>
    <ligand>
        <name>(6R)-10-formyltetrahydrofolate</name>
        <dbReference type="ChEBI" id="CHEBI:195366"/>
    </ligand>
</feature>
<evidence type="ECO:0000313" key="7">
    <source>
        <dbReference type="Proteomes" id="UP000320496"/>
    </source>
</evidence>
<comment type="pathway">
    <text evidence="1 4">Purine metabolism; IMP biosynthesis via de novo pathway; N(2)-formyl-N(1)-(5-phospho-D-ribosyl)glycinamide from N(1)-(5-phospho-D-ribosyl)glycinamide (10-formyl THF route): step 1/1.</text>
</comment>
<keyword evidence="7" id="KW-1185">Reference proteome</keyword>
<keyword evidence="2 4" id="KW-0808">Transferase</keyword>
<dbReference type="EMBL" id="CP036275">
    <property type="protein sequence ID" value="QDU39426.1"/>
    <property type="molecule type" value="Genomic_DNA"/>
</dbReference>
<comment type="catalytic activity">
    <reaction evidence="4">
        <text>N(1)-(5-phospho-beta-D-ribosyl)glycinamide + (6R)-10-formyltetrahydrofolate = N(2)-formyl-N(1)-(5-phospho-beta-D-ribosyl)glycinamide + (6S)-5,6,7,8-tetrahydrofolate + H(+)</text>
        <dbReference type="Rhea" id="RHEA:15053"/>
        <dbReference type="ChEBI" id="CHEBI:15378"/>
        <dbReference type="ChEBI" id="CHEBI:57453"/>
        <dbReference type="ChEBI" id="CHEBI:143788"/>
        <dbReference type="ChEBI" id="CHEBI:147286"/>
        <dbReference type="ChEBI" id="CHEBI:195366"/>
        <dbReference type="EC" id="2.1.2.2"/>
    </reaction>
</comment>
<reference evidence="6 7" key="1">
    <citation type="submission" date="2019-02" db="EMBL/GenBank/DDBJ databases">
        <title>Deep-cultivation of Planctomycetes and their phenomic and genomic characterization uncovers novel biology.</title>
        <authorList>
            <person name="Wiegand S."/>
            <person name="Jogler M."/>
            <person name="Boedeker C."/>
            <person name="Pinto D."/>
            <person name="Vollmers J."/>
            <person name="Rivas-Marin E."/>
            <person name="Kohn T."/>
            <person name="Peeters S.H."/>
            <person name="Heuer A."/>
            <person name="Rast P."/>
            <person name="Oberbeckmann S."/>
            <person name="Bunk B."/>
            <person name="Jeske O."/>
            <person name="Meyerdierks A."/>
            <person name="Storesund J.E."/>
            <person name="Kallscheuer N."/>
            <person name="Luecker S."/>
            <person name="Lage O.M."/>
            <person name="Pohl T."/>
            <person name="Merkel B.J."/>
            <person name="Hornburger P."/>
            <person name="Mueller R.-W."/>
            <person name="Bruemmer F."/>
            <person name="Labrenz M."/>
            <person name="Spormann A.M."/>
            <person name="Op den Camp H."/>
            <person name="Overmann J."/>
            <person name="Amann R."/>
            <person name="Jetten M.S.M."/>
            <person name="Mascher T."/>
            <person name="Medema M.H."/>
            <person name="Devos D.P."/>
            <person name="Kaster A.-K."/>
            <person name="Ovreas L."/>
            <person name="Rohde M."/>
            <person name="Galperin M.Y."/>
            <person name="Jogler C."/>
        </authorList>
    </citation>
    <scope>NUCLEOTIDE SEQUENCE [LARGE SCALE GENOMIC DNA]</scope>
    <source>
        <strain evidence="6 7">Mal4</strain>
    </source>
</reference>
<dbReference type="RefSeq" id="WP_145370609.1">
    <property type="nucleotide sequence ID" value="NZ_CP036275.1"/>
</dbReference>
<comment type="similarity">
    <text evidence="4">Belongs to the GART family.</text>
</comment>
<gene>
    <name evidence="4 6" type="primary">purN</name>
    <name evidence="6" type="ORF">Mal4_37710</name>
</gene>
<dbReference type="InterPro" id="IPR004607">
    <property type="entry name" value="GART"/>
</dbReference>
<comment type="caution">
    <text evidence="4">Lacks conserved residue(s) required for the propagation of feature annotation.</text>
</comment>
<evidence type="ECO:0000256" key="4">
    <source>
        <dbReference type="HAMAP-Rule" id="MF_01930"/>
    </source>
</evidence>
<dbReference type="NCBIfam" id="TIGR00639">
    <property type="entry name" value="PurN"/>
    <property type="match status" value="1"/>
</dbReference>
<evidence type="ECO:0000313" key="6">
    <source>
        <dbReference type="EMBL" id="QDU39426.1"/>
    </source>
</evidence>
<sequence>MPPGPQESPFRLAVLISGGGTTLVNFLEQIADGRLPVEIPLVIASRDCKGVDRARAAGLRCEVIRPRDYESVDRFSDAVFALIREAGADLVTMAGFLSRLQIPADFEQRVVNIHPALIPSFCGQGMYGHHVHEAVIARGCKVSGCTVHFADNEYDHGPIILQRCVPVYSDDTADTLAARVFEAECEAYPEAIRLIAHRRIDVREGRVHVAPGVD</sequence>
<feature type="active site" description="Proton donor" evidence="4">
    <location>
        <position position="114"/>
    </location>
</feature>
<dbReference type="EC" id="2.1.2.2" evidence="4"/>
<dbReference type="HAMAP" id="MF_01930">
    <property type="entry name" value="PurN"/>
    <property type="match status" value="1"/>
</dbReference>
<feature type="site" description="Raises pKa of active site His" evidence="4">
    <location>
        <position position="155"/>
    </location>
</feature>
<name>A0A517ZAB7_9PLAN</name>
<dbReference type="AlphaFoldDB" id="A0A517ZAB7"/>
<comment type="function">
    <text evidence="4">Catalyzes the transfer of a formyl group from 10-formyltetrahydrofolate to 5-phospho-ribosyl-glycinamide (GAR), producing 5-phospho-ribosyl-N-formylglycinamide (FGAR) and tetrahydrofolate.</text>
</comment>
<dbReference type="SUPFAM" id="SSF53328">
    <property type="entry name" value="Formyltransferase"/>
    <property type="match status" value="1"/>
</dbReference>
<dbReference type="Pfam" id="PF00551">
    <property type="entry name" value="Formyl_trans_N"/>
    <property type="match status" value="1"/>
</dbReference>
<dbReference type="UniPathway" id="UPA00074">
    <property type="reaction ID" value="UER00126"/>
</dbReference>
<accession>A0A517ZAB7</accession>
<proteinExistence type="inferred from homology"/>
<protein>
    <recommendedName>
        <fullName evidence="4">Phosphoribosylglycinamide formyltransferase</fullName>
        <ecNumber evidence="4">2.1.2.2</ecNumber>
    </recommendedName>
    <alternativeName>
        <fullName evidence="4">5'-phosphoribosylglycinamide transformylase</fullName>
    </alternativeName>
    <alternativeName>
        <fullName evidence="4">GAR transformylase</fullName>
        <shortName evidence="4">GART</shortName>
    </alternativeName>
</protein>
<dbReference type="Proteomes" id="UP000320496">
    <property type="component" value="Chromosome"/>
</dbReference>
<keyword evidence="3 4" id="KW-0658">Purine biosynthesis</keyword>
<dbReference type="InterPro" id="IPR002376">
    <property type="entry name" value="Formyl_transf_N"/>
</dbReference>
<dbReference type="InterPro" id="IPR036477">
    <property type="entry name" value="Formyl_transf_N_sf"/>
</dbReference>
<dbReference type="GO" id="GO:0004644">
    <property type="term" value="F:phosphoribosylglycinamide formyltransferase activity"/>
    <property type="evidence" value="ECO:0007669"/>
    <property type="project" value="UniProtKB-UniRule"/>
</dbReference>
<evidence type="ECO:0000256" key="3">
    <source>
        <dbReference type="ARBA" id="ARBA00022755"/>
    </source>
</evidence>
<dbReference type="Gene3D" id="3.40.50.170">
    <property type="entry name" value="Formyl transferase, N-terminal domain"/>
    <property type="match status" value="1"/>
</dbReference>
<organism evidence="6 7">
    <name type="scientific">Maioricimonas rarisocia</name>
    <dbReference type="NCBI Taxonomy" id="2528026"/>
    <lineage>
        <taxon>Bacteria</taxon>
        <taxon>Pseudomonadati</taxon>
        <taxon>Planctomycetota</taxon>
        <taxon>Planctomycetia</taxon>
        <taxon>Planctomycetales</taxon>
        <taxon>Planctomycetaceae</taxon>
        <taxon>Maioricimonas</taxon>
    </lineage>
</organism>
<evidence type="ECO:0000256" key="1">
    <source>
        <dbReference type="ARBA" id="ARBA00005054"/>
    </source>
</evidence>
<feature type="domain" description="Formyl transferase N-terminal" evidence="5">
    <location>
        <begin position="11"/>
        <end position="192"/>
    </location>
</feature>
<evidence type="ECO:0000259" key="5">
    <source>
        <dbReference type="Pfam" id="PF00551"/>
    </source>
</evidence>
<dbReference type="PANTHER" id="PTHR43369">
    <property type="entry name" value="PHOSPHORIBOSYLGLYCINAMIDE FORMYLTRANSFERASE"/>
    <property type="match status" value="1"/>
</dbReference>